<feature type="transmembrane region" description="Helical" evidence="2">
    <location>
        <begin position="110"/>
        <end position="135"/>
    </location>
</feature>
<dbReference type="InterPro" id="IPR038232">
    <property type="entry name" value="PknH-like_Extracell_sf"/>
</dbReference>
<name>A0A329K7J7_9MYCO</name>
<evidence type="ECO:0000259" key="4">
    <source>
        <dbReference type="Pfam" id="PF14032"/>
    </source>
</evidence>
<keyword evidence="2" id="KW-0812">Transmembrane</keyword>
<dbReference type="EMBL" id="QMEU01000077">
    <property type="protein sequence ID" value="RAU91878.1"/>
    <property type="molecule type" value="Genomic_DNA"/>
</dbReference>
<reference evidence="5 6" key="1">
    <citation type="submission" date="2018-06" db="EMBL/GenBank/DDBJ databases">
        <title>NTM in soil in Japan.</title>
        <authorList>
            <person name="Ohya K."/>
        </authorList>
    </citation>
    <scope>NUCLEOTIDE SEQUENCE [LARGE SCALE GENOMIC DNA]</scope>
    <source>
        <strain evidence="5 6">GF76</strain>
    </source>
</reference>
<dbReference type="InterPro" id="IPR025241">
    <property type="entry name" value="DUF4190"/>
</dbReference>
<feature type="compositionally biased region" description="Pro residues" evidence="1">
    <location>
        <begin position="46"/>
        <end position="66"/>
    </location>
</feature>
<evidence type="ECO:0000256" key="1">
    <source>
        <dbReference type="SAM" id="MobiDB-lite"/>
    </source>
</evidence>
<feature type="region of interest" description="Disordered" evidence="1">
    <location>
        <begin position="42"/>
        <end position="69"/>
    </location>
</feature>
<dbReference type="RefSeq" id="WP_112709918.1">
    <property type="nucleotide sequence ID" value="NZ_QMEU01000077.1"/>
</dbReference>
<evidence type="ECO:0000259" key="3">
    <source>
        <dbReference type="Pfam" id="PF13828"/>
    </source>
</evidence>
<keyword evidence="2" id="KW-1133">Transmembrane helix</keyword>
<gene>
    <name evidence="5" type="ORF">DQP58_19700</name>
</gene>
<feature type="domain" description="PknH-like extracellular" evidence="4">
    <location>
        <begin position="158"/>
        <end position="346"/>
    </location>
</feature>
<organism evidence="5 6">
    <name type="scientific">Mycobacterium colombiense</name>
    <dbReference type="NCBI Taxonomy" id="339268"/>
    <lineage>
        <taxon>Bacteria</taxon>
        <taxon>Bacillati</taxon>
        <taxon>Actinomycetota</taxon>
        <taxon>Actinomycetes</taxon>
        <taxon>Mycobacteriales</taxon>
        <taxon>Mycobacteriaceae</taxon>
        <taxon>Mycobacterium</taxon>
        <taxon>Mycobacterium avium complex (MAC)</taxon>
    </lineage>
</organism>
<feature type="domain" description="DUF4190" evidence="3">
    <location>
        <begin position="73"/>
        <end position="127"/>
    </location>
</feature>
<evidence type="ECO:0000313" key="6">
    <source>
        <dbReference type="Proteomes" id="UP000250347"/>
    </source>
</evidence>
<sequence length="355" mass="37957">MWSWTSMLCWWTPTAASRPHSTSPTSSSTRFRAEHMTNPFGATPFQPNPFGGPPGPQHPPRPPVPPPHDEANVLATLSVVFAFVFAPAGLILGHLALAQIRHSGQRGRDRALVGVTLSYVFITALVVALIVGAVMPDARSIQAAPPPTTTTKPPPLTVAPADLDGLLPSLDDVKRFTGDQTLTVYTTYHRPTLDPQVSTIDRPECFGAFRSGEPSVYDLSLISGYSESNFLDTNEPLNQWSVGEGVAAYRDAAAAQTQLANLRSIWQRCGGLTVNETRSSGKAYPASMTLPADGGNGITTMDNVSDTPIRVFGVRAIAAKTNVVIDVGVWATSNTDRSRQTALAVTNFILNKIPG</sequence>
<evidence type="ECO:0000256" key="2">
    <source>
        <dbReference type="SAM" id="Phobius"/>
    </source>
</evidence>
<dbReference type="AlphaFoldDB" id="A0A329K7J7"/>
<dbReference type="Gene3D" id="3.40.1000.70">
    <property type="entry name" value="PknH-like extracellular domain"/>
    <property type="match status" value="1"/>
</dbReference>
<proteinExistence type="predicted"/>
<dbReference type="Pfam" id="PF13828">
    <property type="entry name" value="DUF4190"/>
    <property type="match status" value="1"/>
</dbReference>
<feature type="transmembrane region" description="Helical" evidence="2">
    <location>
        <begin position="73"/>
        <end position="98"/>
    </location>
</feature>
<accession>A0A329K7J7</accession>
<dbReference type="Pfam" id="PF14032">
    <property type="entry name" value="PknH_C"/>
    <property type="match status" value="1"/>
</dbReference>
<protein>
    <submittedName>
        <fullName evidence="5">Nuclease PIN</fullName>
    </submittedName>
</protein>
<evidence type="ECO:0000313" key="5">
    <source>
        <dbReference type="EMBL" id="RAU91878.1"/>
    </source>
</evidence>
<comment type="caution">
    <text evidence="5">The sequence shown here is derived from an EMBL/GenBank/DDBJ whole genome shotgun (WGS) entry which is preliminary data.</text>
</comment>
<dbReference type="InterPro" id="IPR026954">
    <property type="entry name" value="PknH-like_Extracell"/>
</dbReference>
<keyword evidence="2" id="KW-0472">Membrane</keyword>
<dbReference type="Proteomes" id="UP000250347">
    <property type="component" value="Unassembled WGS sequence"/>
</dbReference>